<reference evidence="1" key="1">
    <citation type="submission" date="2018-02" db="EMBL/GenBank/DDBJ databases">
        <title>Rhizophora mucronata_Transcriptome.</title>
        <authorList>
            <person name="Meera S.P."/>
            <person name="Sreeshan A."/>
            <person name="Augustine A."/>
        </authorList>
    </citation>
    <scope>NUCLEOTIDE SEQUENCE</scope>
    <source>
        <tissue evidence="1">Leaf</tissue>
    </source>
</reference>
<dbReference type="AlphaFoldDB" id="A0A2P2PQD6"/>
<protein>
    <submittedName>
        <fullName evidence="1">Uncharacterized protein</fullName>
    </submittedName>
</protein>
<accession>A0A2P2PQD6</accession>
<dbReference type="EMBL" id="GGEC01076476">
    <property type="protein sequence ID" value="MBX56960.1"/>
    <property type="molecule type" value="Transcribed_RNA"/>
</dbReference>
<sequence>MVLYLSTSVSKKLKDADDGNMIDDLGWIQCFSQVGD</sequence>
<proteinExistence type="predicted"/>
<evidence type="ECO:0000313" key="1">
    <source>
        <dbReference type="EMBL" id="MBX56960.1"/>
    </source>
</evidence>
<organism evidence="1">
    <name type="scientific">Rhizophora mucronata</name>
    <name type="common">Asiatic mangrove</name>
    <dbReference type="NCBI Taxonomy" id="61149"/>
    <lineage>
        <taxon>Eukaryota</taxon>
        <taxon>Viridiplantae</taxon>
        <taxon>Streptophyta</taxon>
        <taxon>Embryophyta</taxon>
        <taxon>Tracheophyta</taxon>
        <taxon>Spermatophyta</taxon>
        <taxon>Magnoliopsida</taxon>
        <taxon>eudicotyledons</taxon>
        <taxon>Gunneridae</taxon>
        <taxon>Pentapetalae</taxon>
        <taxon>rosids</taxon>
        <taxon>fabids</taxon>
        <taxon>Malpighiales</taxon>
        <taxon>Rhizophoraceae</taxon>
        <taxon>Rhizophora</taxon>
    </lineage>
</organism>
<name>A0A2P2PQD6_RHIMU</name>